<dbReference type="GeneID" id="9689826"/>
<gene>
    <name evidence="2" type="ORF">MICPUCDRAFT_43470</name>
</gene>
<dbReference type="AlphaFoldDB" id="C1N933"/>
<dbReference type="KEGG" id="mpp:MICPUCDRAFT_43470"/>
<evidence type="ECO:0000256" key="1">
    <source>
        <dbReference type="SAM" id="MobiDB-lite"/>
    </source>
</evidence>
<evidence type="ECO:0000313" key="2">
    <source>
        <dbReference type="EMBL" id="EEH51452.1"/>
    </source>
</evidence>
<sequence length="586" mass="59287">MGGYVPPHLRGGDRGGERGGGRRGGPTTRTTTTRHHHHPDAGVAPSAAVADALRTKDATEKRLSKDGAAYAATACDAFERVARVLEEDVARADADADADREISGHRKKRARDARLALAETLRASASARALASRRGALSPELRRAESEAAVIAAAAYERSTETFAQLCAATERDATDAATDDAKDARETMVVAVNGLACALAAWGDLLAADDPSGAEILARACAAYERALELERDAGAAGGGTAGGGGGDPGEVLEACWNLADARVKLGEARAAIEDARDASSNSTIDVLLRDETVARKRIDDVFASASAAFEDATSLADAAAGDDLGGLLHDWGCGLLSRADSLAAGAMRVAKKVTDVGGALPTLCVELATAAHGVLAAAEEKLRTSASFTPGAIAVCNTLGETYQSRAELIRHTGVLPGNAGGGVVVAGPTIRERRTHAEGPLLMALDARGGGFGAAAALSSSDRDALTGAGEAHLELGRIAKACGDDGAAAARFADAWGCYRRVLEMAAADGGGGGGGDEGVKSSERLGVCYNGACAAYLAGDVHTAGMLLSQVLACGGTTPEGISSDEDLAGMPAAAWGGSSY</sequence>
<feature type="region of interest" description="Disordered" evidence="1">
    <location>
        <begin position="1"/>
        <end position="43"/>
    </location>
</feature>
<dbReference type="RefSeq" id="XP_003064547.1">
    <property type="nucleotide sequence ID" value="XM_003064501.1"/>
</dbReference>
<name>C1N933_MICPC</name>
<dbReference type="Proteomes" id="UP000001876">
    <property type="component" value="Unassembled WGS sequence"/>
</dbReference>
<reference evidence="2 3" key="1">
    <citation type="journal article" date="2009" name="Science">
        <title>Green evolution and dynamic adaptations revealed by genomes of the marine picoeukaryotes Micromonas.</title>
        <authorList>
            <person name="Worden A.Z."/>
            <person name="Lee J.H."/>
            <person name="Mock T."/>
            <person name="Rouze P."/>
            <person name="Simmons M.P."/>
            <person name="Aerts A.L."/>
            <person name="Allen A.E."/>
            <person name="Cuvelier M.L."/>
            <person name="Derelle E."/>
            <person name="Everett M.V."/>
            <person name="Foulon E."/>
            <person name="Grimwood J."/>
            <person name="Gundlach H."/>
            <person name="Henrissat B."/>
            <person name="Napoli C."/>
            <person name="McDonald S.M."/>
            <person name="Parker M.S."/>
            <person name="Rombauts S."/>
            <person name="Salamov A."/>
            <person name="Von Dassow P."/>
            <person name="Badger J.H."/>
            <person name="Coutinho P.M."/>
            <person name="Demir E."/>
            <person name="Dubchak I."/>
            <person name="Gentemann C."/>
            <person name="Eikrem W."/>
            <person name="Gready J.E."/>
            <person name="John U."/>
            <person name="Lanier W."/>
            <person name="Lindquist E.A."/>
            <person name="Lucas S."/>
            <person name="Mayer K.F."/>
            <person name="Moreau H."/>
            <person name="Not F."/>
            <person name="Otillar R."/>
            <person name="Panaud O."/>
            <person name="Pangilinan J."/>
            <person name="Paulsen I."/>
            <person name="Piegu B."/>
            <person name="Poliakov A."/>
            <person name="Robbens S."/>
            <person name="Schmutz J."/>
            <person name="Toulza E."/>
            <person name="Wyss T."/>
            <person name="Zelensky A."/>
            <person name="Zhou K."/>
            <person name="Armbrust E.V."/>
            <person name="Bhattacharya D."/>
            <person name="Goodenough U.W."/>
            <person name="Van de Peer Y."/>
            <person name="Grigoriev I.V."/>
        </authorList>
    </citation>
    <scope>NUCLEOTIDE SEQUENCE [LARGE SCALE GENOMIC DNA]</scope>
    <source>
        <strain evidence="2 3">CCMP1545</strain>
    </source>
</reference>
<dbReference type="eggNOG" id="ENOG502SEYN">
    <property type="taxonomic scope" value="Eukaryota"/>
</dbReference>
<protein>
    <submittedName>
        <fullName evidence="2">Predicted protein</fullName>
    </submittedName>
</protein>
<organism evidence="3">
    <name type="scientific">Micromonas pusilla (strain CCMP1545)</name>
    <name type="common">Picoplanktonic green alga</name>
    <dbReference type="NCBI Taxonomy" id="564608"/>
    <lineage>
        <taxon>Eukaryota</taxon>
        <taxon>Viridiplantae</taxon>
        <taxon>Chlorophyta</taxon>
        <taxon>Mamiellophyceae</taxon>
        <taxon>Mamiellales</taxon>
        <taxon>Mamiellaceae</taxon>
        <taxon>Micromonas</taxon>
    </lineage>
</organism>
<evidence type="ECO:0000313" key="3">
    <source>
        <dbReference type="Proteomes" id="UP000001876"/>
    </source>
</evidence>
<keyword evidence="3" id="KW-1185">Reference proteome</keyword>
<proteinExistence type="predicted"/>
<feature type="compositionally biased region" description="Basic and acidic residues" evidence="1">
    <location>
        <begin position="10"/>
        <end position="20"/>
    </location>
</feature>
<dbReference type="EMBL" id="GG663751">
    <property type="protein sequence ID" value="EEH51452.1"/>
    <property type="molecule type" value="Genomic_DNA"/>
</dbReference>
<accession>C1N933</accession>